<evidence type="ECO:0000313" key="6">
    <source>
        <dbReference type="EMBL" id="QOT70436.1"/>
    </source>
</evidence>
<keyword evidence="3" id="KW-0274">FAD</keyword>
<dbReference type="EMBL" id="BEWI01000032">
    <property type="protein sequence ID" value="GAY22107.1"/>
    <property type="molecule type" value="Genomic_DNA"/>
</dbReference>
<evidence type="ECO:0000313" key="5">
    <source>
        <dbReference type="EMBL" id="GAY22107.1"/>
    </source>
</evidence>
<dbReference type="RefSeq" id="WP_025550302.1">
    <property type="nucleotide sequence ID" value="NZ_BATN01000079.1"/>
</dbReference>
<evidence type="ECO:0000313" key="7">
    <source>
        <dbReference type="Proteomes" id="UP000221538"/>
    </source>
</evidence>
<feature type="domain" description="FAD-binding" evidence="4">
    <location>
        <begin position="12"/>
        <end position="363"/>
    </location>
</feature>
<evidence type="ECO:0000313" key="8">
    <source>
        <dbReference type="Proteomes" id="UP000593663"/>
    </source>
</evidence>
<evidence type="ECO:0000256" key="2">
    <source>
        <dbReference type="ARBA" id="ARBA00022630"/>
    </source>
</evidence>
<sequence length="545" mass="60773">MTVSESRDGEQYQVIIAGGGSVGMTMALELAHRGLRVLMCEASPEGHYHTAKTNLSNARTMEHFRRLGVAERLRANDPVPAKYHRDVTFVTRANGQVLLNIEGACEWKERLPISAEVPEWAPNQAIEKTLHECLLEKPTVTALFETEVIDFSQDEGGVSVRCNGPNGPRTATAEYLVLCDGARSRLRTKLNAALCGETLAQSMSWHFRAPELTHLFEKTRLSSFTFFLNEDGYADVVLPQSENDHWVYLSSPIPPGIDPLSFDDFSKMLFASIGTEFEITEATGRAWSSHSRMLPTYNFGRVLVAGDAAHLTSPFGGFGMNMGIGDAADLGWKLAAVLQGWGGPMLLGTYSLERREVERFIIDGSAYNQKLLGSELIRPHMEEDSERGEAARKEVCELLVAEKMQEFRSLGAQLGYHYYSSPIIVRDVREAPRMDYAEYTPMAVPGCRAPHIWLDDGSSLFDHFGDGFCLLKLGPSVSTRALEEAAARYGVPFRVFELDRQDARDLYERRLILIRPDQHVAWRGDALPDDCDWLINTVRGALSFA</sequence>
<dbReference type="InterPro" id="IPR036188">
    <property type="entry name" value="FAD/NAD-bd_sf"/>
</dbReference>
<dbReference type="GO" id="GO:0071949">
    <property type="term" value="F:FAD binding"/>
    <property type="evidence" value="ECO:0007669"/>
    <property type="project" value="InterPro"/>
</dbReference>
<dbReference type="EMBL" id="CP060035">
    <property type="protein sequence ID" value="QOT70436.1"/>
    <property type="molecule type" value="Genomic_DNA"/>
</dbReference>
<dbReference type="Pfam" id="PF21274">
    <property type="entry name" value="Rng_hyd_C"/>
    <property type="match status" value="1"/>
</dbReference>
<accession>A0A292ZF56</accession>
<dbReference type="SUPFAM" id="SSF51905">
    <property type="entry name" value="FAD/NAD(P)-binding domain"/>
    <property type="match status" value="1"/>
</dbReference>
<dbReference type="EC" id="1.14.13.1" evidence="5"/>
<reference evidence="5 7" key="2">
    <citation type="journal article" date="2013" name="Environ. Sci. Technol.">
        <title>The 4-tert-butylphenol-utilizing bacterium Sphingobium fuliginis OMI can degrade bisphenols via phenolic ring hydroxylation and meta-cleavage pathway.</title>
        <authorList>
            <person name="Ogata Y."/>
            <person name="Goda S."/>
            <person name="Toyama T."/>
            <person name="Sei K."/>
            <person name="Ike M."/>
        </authorList>
    </citation>
    <scope>NUCLEOTIDE SEQUENCE [LARGE SCALE GENOMIC DNA]</scope>
    <source>
        <strain evidence="5 7">OMI</strain>
    </source>
</reference>
<keyword evidence="5" id="KW-0560">Oxidoreductase</keyword>
<dbReference type="InterPro" id="IPR050641">
    <property type="entry name" value="RIFMO-like"/>
</dbReference>
<keyword evidence="6" id="KW-0503">Monooxygenase</keyword>
<name>A0A292ZF56_SPHSA</name>
<reference evidence="8" key="5">
    <citation type="submission" date="2020-08" db="EMBL/GenBank/DDBJ databases">
        <title>Complete genome sequence of Sphingobium barthaii strain KK22, a high-molecular-weight polycyclic aromatic hydrocarbon-degrading soil bacterium.</title>
        <authorList>
            <person name="Mori J.F."/>
            <person name="Kanaly R.A."/>
        </authorList>
    </citation>
    <scope>NUCLEOTIDE SEQUENCE [LARGE SCALE GENOMIC DNA]</scope>
    <source>
        <strain evidence="8">KK22</strain>
    </source>
</reference>
<dbReference type="Proteomes" id="UP000593663">
    <property type="component" value="Chromosome 1"/>
</dbReference>
<dbReference type="InterPro" id="IPR002938">
    <property type="entry name" value="FAD-bd"/>
</dbReference>
<dbReference type="Gene3D" id="3.30.9.10">
    <property type="entry name" value="D-Amino Acid Oxidase, subunit A, domain 2"/>
    <property type="match status" value="1"/>
</dbReference>
<reference evidence="6" key="6">
    <citation type="journal article" date="2021" name="Microbiol. Resour. Announc.">
        <title>Complete Genome Sequence of Sphingobium barthaii KK22, a High-Molecular-Weight Polycyclic Aromatic Hydrocarbon-Degrading Soil Bacterium.</title>
        <authorList>
            <person name="Mori J.F."/>
            <person name="Kanaly R.A."/>
        </authorList>
    </citation>
    <scope>NUCLEOTIDE SEQUENCE</scope>
    <source>
        <strain evidence="6">KK22</strain>
    </source>
</reference>
<evidence type="ECO:0000256" key="1">
    <source>
        <dbReference type="ARBA" id="ARBA00001974"/>
    </source>
</evidence>
<dbReference type="Proteomes" id="UP000221538">
    <property type="component" value="Unassembled WGS sequence"/>
</dbReference>
<dbReference type="Gene3D" id="3.40.30.120">
    <property type="match status" value="1"/>
</dbReference>
<keyword evidence="2" id="KW-0285">Flavoprotein</keyword>
<dbReference type="Pfam" id="PF01494">
    <property type="entry name" value="FAD_binding_3"/>
    <property type="match status" value="1"/>
</dbReference>
<organism evidence="5 7">
    <name type="scientific">Sphingobium fuliginis (strain ATCC 27551)</name>
    <dbReference type="NCBI Taxonomy" id="336203"/>
    <lineage>
        <taxon>Bacteria</taxon>
        <taxon>Pseudomonadati</taxon>
        <taxon>Pseudomonadota</taxon>
        <taxon>Alphaproteobacteria</taxon>
        <taxon>Sphingomonadales</taxon>
        <taxon>Sphingomonadaceae</taxon>
        <taxon>Sphingobium</taxon>
    </lineage>
</organism>
<proteinExistence type="predicted"/>
<dbReference type="PRINTS" id="PR00420">
    <property type="entry name" value="RNGMNOXGNASE"/>
</dbReference>
<reference evidence="5 7" key="1">
    <citation type="journal article" date="2013" name="Biodegradation">
        <title>Occurrence of 4-tert-butylphenol (4-t-BP) biodegradation in an aquatic sample caused by the presence of Spirodela polyrrhiza and isolation of a 4-t-BP-utilizing bacterium.</title>
        <authorList>
            <person name="Ogata Y."/>
            <person name="Toyama T."/>
            <person name="Yu N."/>
            <person name="Wang X."/>
            <person name="Sei K."/>
            <person name="Ike M."/>
        </authorList>
    </citation>
    <scope>NUCLEOTIDE SEQUENCE [LARGE SCALE GENOMIC DNA]</scope>
    <source>
        <strain evidence="5 7">OMI</strain>
    </source>
</reference>
<reference evidence="5" key="3">
    <citation type="submission" date="2017-10" db="EMBL/GenBank/DDBJ databases">
        <title>Bioaugmenting a lab-scale membrane bioreactor with Sphingobium fuliginis OMI to degrade 4-tert-butylphenol.</title>
        <authorList>
            <person name="Takada K."/>
            <person name="Shiba T."/>
            <person name="Soda S."/>
            <person name="Inoue D."/>
            <person name="Miyake M."/>
            <person name="Eguchi M."/>
            <person name="Ike M."/>
        </authorList>
    </citation>
    <scope>NUCLEOTIDE SEQUENCE</scope>
    <source>
        <strain evidence="5">OMI</strain>
    </source>
</reference>
<dbReference type="Gene3D" id="3.50.50.60">
    <property type="entry name" value="FAD/NAD(P)-binding domain"/>
    <property type="match status" value="1"/>
</dbReference>
<gene>
    <name evidence="6" type="ORF">H5V43_09695</name>
    <name evidence="5" type="ORF">SFOMI_2662</name>
</gene>
<evidence type="ECO:0000259" key="4">
    <source>
        <dbReference type="Pfam" id="PF01494"/>
    </source>
</evidence>
<reference evidence="5" key="4">
    <citation type="submission" date="2017-10" db="EMBL/GenBank/DDBJ databases">
        <authorList>
            <person name="Banno H."/>
            <person name="Chua N.-H."/>
        </authorList>
    </citation>
    <scope>NUCLEOTIDE SEQUENCE</scope>
    <source>
        <strain evidence="5">OMI</strain>
    </source>
</reference>
<dbReference type="NCBIfam" id="NF004780">
    <property type="entry name" value="PRK06126.1"/>
    <property type="match status" value="1"/>
</dbReference>
<dbReference type="AlphaFoldDB" id="A0A292ZF56"/>
<dbReference type="GO" id="GO:0018658">
    <property type="term" value="F:salicylate 1-monooxygenase activity"/>
    <property type="evidence" value="ECO:0007669"/>
    <property type="project" value="UniProtKB-EC"/>
</dbReference>
<dbReference type="PANTHER" id="PTHR43004">
    <property type="entry name" value="TRK SYSTEM POTASSIUM UPTAKE PROTEIN"/>
    <property type="match status" value="1"/>
</dbReference>
<evidence type="ECO:0000256" key="3">
    <source>
        <dbReference type="ARBA" id="ARBA00022827"/>
    </source>
</evidence>
<dbReference type="KEGG" id="sbar:H5V43_09695"/>
<protein>
    <submittedName>
        <fullName evidence="6">FAD-dependent monooxygenase</fullName>
    </submittedName>
    <submittedName>
        <fullName evidence="5">Salicylate hydroxylase</fullName>
        <ecNumber evidence="5">1.14.13.1</ecNumber>
    </submittedName>
</protein>
<comment type="cofactor">
    <cofactor evidence="1">
        <name>FAD</name>
        <dbReference type="ChEBI" id="CHEBI:57692"/>
    </cofactor>
</comment>
<dbReference type="PANTHER" id="PTHR43004:SF19">
    <property type="entry name" value="BINDING MONOOXYGENASE, PUTATIVE (JCVI)-RELATED"/>
    <property type="match status" value="1"/>
</dbReference>